<dbReference type="OrthoDB" id="3210235at2"/>
<dbReference type="PATRIC" id="fig|134601.6.peg.5857"/>
<dbReference type="Pfam" id="PF17920">
    <property type="entry name" value="TetR_C_16"/>
    <property type="match status" value="1"/>
</dbReference>
<proteinExistence type="predicted"/>
<sequence>MAENRRSGRWRTGQQSRQRILDAARDHFMRSGYAKATVRGIAADAGVDVAMVYYFFGDKEGLFNASVLDTPEHPLHQLATLLDDGPEDIGARLVREVIRRWDEGGSFDLLLTVFRSADIHPLARKLLHDSLAGPVAQRVSAEFGVADAELRVELVTVHMVGLAFARYQLKIEPLASATLDDLVCWVGPTVQRYLTDPNPRPPNP</sequence>
<feature type="domain" description="HTH tetR-type" evidence="3">
    <location>
        <begin position="14"/>
        <end position="74"/>
    </location>
</feature>
<dbReference type="PANTHER" id="PTHR30055:SF235">
    <property type="entry name" value="TRANSCRIPTIONAL REGULATORY PROTEIN"/>
    <property type="match status" value="1"/>
</dbReference>
<evidence type="ECO:0000313" key="4">
    <source>
        <dbReference type="EMBL" id="AKS35167.1"/>
    </source>
</evidence>
<feature type="DNA-binding region" description="H-T-H motif" evidence="2">
    <location>
        <begin position="37"/>
        <end position="56"/>
    </location>
</feature>
<dbReference type="PANTHER" id="PTHR30055">
    <property type="entry name" value="HTH-TYPE TRANSCRIPTIONAL REGULATOR RUTR"/>
    <property type="match status" value="1"/>
</dbReference>
<dbReference type="InterPro" id="IPR001647">
    <property type="entry name" value="HTH_TetR"/>
</dbReference>
<gene>
    <name evidence="4" type="ORF">AFA91_28355</name>
</gene>
<dbReference type="Pfam" id="PF00440">
    <property type="entry name" value="TetR_N"/>
    <property type="match status" value="1"/>
</dbReference>
<keyword evidence="1 2" id="KW-0238">DNA-binding</keyword>
<dbReference type="EMBL" id="CP012150">
    <property type="protein sequence ID" value="AKS35167.1"/>
    <property type="molecule type" value="Genomic_DNA"/>
</dbReference>
<evidence type="ECO:0000256" key="2">
    <source>
        <dbReference type="PROSITE-ProRule" id="PRU00335"/>
    </source>
</evidence>
<dbReference type="Gene3D" id="1.10.357.10">
    <property type="entry name" value="Tetracycline Repressor, domain 2"/>
    <property type="match status" value="1"/>
</dbReference>
<dbReference type="KEGG" id="mgo:AFA91_28355"/>
<evidence type="ECO:0000313" key="5">
    <source>
        <dbReference type="Proteomes" id="UP000062255"/>
    </source>
</evidence>
<dbReference type="InterPro" id="IPR041678">
    <property type="entry name" value="TetR_C_16"/>
</dbReference>
<dbReference type="GO" id="GO:0003700">
    <property type="term" value="F:DNA-binding transcription factor activity"/>
    <property type="evidence" value="ECO:0007669"/>
    <property type="project" value="TreeGrafter"/>
</dbReference>
<dbReference type="PROSITE" id="PS50977">
    <property type="entry name" value="HTH_TETR_2"/>
    <property type="match status" value="1"/>
</dbReference>
<dbReference type="SUPFAM" id="SSF46689">
    <property type="entry name" value="Homeodomain-like"/>
    <property type="match status" value="1"/>
</dbReference>
<protein>
    <submittedName>
        <fullName evidence="4">TetR family transcriptional regulator</fullName>
    </submittedName>
</protein>
<dbReference type="SUPFAM" id="SSF48498">
    <property type="entry name" value="Tetracyclin repressor-like, C-terminal domain"/>
    <property type="match status" value="1"/>
</dbReference>
<dbReference type="InterPro" id="IPR036271">
    <property type="entry name" value="Tet_transcr_reg_TetR-rel_C_sf"/>
</dbReference>
<organism evidence="4 5">
    <name type="scientific">Mycolicibacterium goodii</name>
    <name type="common">Mycobacterium goodii</name>
    <dbReference type="NCBI Taxonomy" id="134601"/>
    <lineage>
        <taxon>Bacteria</taxon>
        <taxon>Bacillati</taxon>
        <taxon>Actinomycetota</taxon>
        <taxon>Actinomycetes</taxon>
        <taxon>Mycobacteriales</taxon>
        <taxon>Mycobacteriaceae</taxon>
        <taxon>Mycolicibacterium</taxon>
    </lineage>
</organism>
<dbReference type="AlphaFoldDB" id="A0A0K0XCT6"/>
<dbReference type="Gene3D" id="1.10.10.60">
    <property type="entry name" value="Homeodomain-like"/>
    <property type="match status" value="1"/>
</dbReference>
<dbReference type="RefSeq" id="WP_049747625.1">
    <property type="nucleotide sequence ID" value="NZ_CP012150.1"/>
</dbReference>
<name>A0A0K0XCT6_MYCGD</name>
<dbReference type="InterPro" id="IPR009057">
    <property type="entry name" value="Homeodomain-like_sf"/>
</dbReference>
<dbReference type="Proteomes" id="UP000062255">
    <property type="component" value="Chromosome"/>
</dbReference>
<evidence type="ECO:0000259" key="3">
    <source>
        <dbReference type="PROSITE" id="PS50977"/>
    </source>
</evidence>
<evidence type="ECO:0000256" key="1">
    <source>
        <dbReference type="ARBA" id="ARBA00023125"/>
    </source>
</evidence>
<reference evidence="4 5" key="1">
    <citation type="submission" date="2015-07" db="EMBL/GenBank/DDBJ databases">
        <title>Complete genome sequence of Mycobacterium goodii X7B, a facultative thermophilic biodesulfurizing bacterium.</title>
        <authorList>
            <person name="Yu B."/>
            <person name="Li F."/>
            <person name="Xu P."/>
        </authorList>
    </citation>
    <scope>NUCLEOTIDE SEQUENCE [LARGE SCALE GENOMIC DNA]</scope>
    <source>
        <strain evidence="4 5">X7B</strain>
    </source>
</reference>
<accession>A0A0K0XCT6</accession>
<dbReference type="GO" id="GO:0000976">
    <property type="term" value="F:transcription cis-regulatory region binding"/>
    <property type="evidence" value="ECO:0007669"/>
    <property type="project" value="TreeGrafter"/>
</dbReference>
<dbReference type="InterPro" id="IPR050109">
    <property type="entry name" value="HTH-type_TetR-like_transc_reg"/>
</dbReference>
<dbReference type="PRINTS" id="PR00455">
    <property type="entry name" value="HTHTETR"/>
</dbReference>